<dbReference type="EMBL" id="MLAK01000617">
    <property type="protein sequence ID" value="OHT10215.1"/>
    <property type="molecule type" value="Genomic_DNA"/>
</dbReference>
<organism evidence="3 4">
    <name type="scientific">Tritrichomonas foetus</name>
    <dbReference type="NCBI Taxonomy" id="1144522"/>
    <lineage>
        <taxon>Eukaryota</taxon>
        <taxon>Metamonada</taxon>
        <taxon>Parabasalia</taxon>
        <taxon>Tritrichomonadida</taxon>
        <taxon>Tritrichomonadidae</taxon>
        <taxon>Tritrichomonas</taxon>
    </lineage>
</organism>
<dbReference type="GO" id="GO:0016020">
    <property type="term" value="C:membrane"/>
    <property type="evidence" value="ECO:0007669"/>
    <property type="project" value="InterPro"/>
</dbReference>
<feature type="region of interest" description="Disordered" evidence="1">
    <location>
        <begin position="2046"/>
        <end position="2075"/>
    </location>
</feature>
<reference evidence="3" key="1">
    <citation type="submission" date="2016-10" db="EMBL/GenBank/DDBJ databases">
        <authorList>
            <person name="Benchimol M."/>
            <person name="Almeida L.G."/>
            <person name="Vasconcelos A.T."/>
            <person name="Perreira-Neves A."/>
            <person name="Rosa I.A."/>
            <person name="Tasca T."/>
            <person name="Bogo M.R."/>
            <person name="de Souza W."/>
        </authorList>
    </citation>
    <scope>NUCLEOTIDE SEQUENCE [LARGE SCALE GENOMIC DNA]</scope>
    <source>
        <strain evidence="3">K</strain>
    </source>
</reference>
<keyword evidence="4" id="KW-1185">Reference proteome</keyword>
<feature type="region of interest" description="Disordered" evidence="1">
    <location>
        <begin position="2163"/>
        <end position="2190"/>
    </location>
</feature>
<accession>A0A1J4KFL3</accession>
<dbReference type="GeneID" id="94836142"/>
<name>A0A1J4KFL3_9EUKA</name>
<dbReference type="VEuPathDB" id="TrichDB:TRFO_20505"/>
<feature type="compositionally biased region" description="Basic and acidic residues" evidence="1">
    <location>
        <begin position="1568"/>
        <end position="1589"/>
    </location>
</feature>
<keyword evidence="2" id="KW-0472">Membrane</keyword>
<sequence>MADTNSVEIPWGVVLTIFIFAIVLLYFLFFQQYLTALIWRMFIGMFIPKTLQINFERVMFSVVSGHITIFDLTIVTQDMSIRIGKFCGQLYFWRKIPDFSENEPKLKSRFLLQLFGLDITIYNRTWSTELVENVVKMFNEGKTTKEVGEYVLSFYPTPAPYQLSMLLRMILPLKIRIYSAALTIGNPRTPSFLIFRFESISGQYTLIPRKSPEFSMQSSLNLDMNTFSLKSIPLTINETDWFKKSMRNVYDRSHCQYQIMHAENIELSILTDLYGLYSGNNDENSINQVTKEPQMRIDATFNGYSAFQYGPYTDKLRRFFMEFYTPFVFNDPLIYPESRKRIKYWEVNLYFPEGSFFEIPFVTDQDLPPEENEDFEKRKQSKEKRKGALTLSFGDNSKIQMFIPQYIASHAENKMELNGVFSDVKVSTSTPGISPYKESPPLIESKSLNLNVGMYYPEEWNGITQMTVFVNFQSALVVLAPYHIDFLTQLGTDWAAWYPFQTQMDTIFNFFPYSYFVTIAFEKSIIKLFTETTPNYEQFNAPDDFPHAEIRTTRLIFKLAAPLIQFNESKKSVTFSADLDRTKVDFYLPDNHMMRIRRGHDKEFDYVTMDRFQLSGSYRWCVDPHEDCQIPMNMRISNVGGLITIGTLVTLIGTIANYTSRKRVHPKVWNDQDPPPSFEYINNSNVIVSIDQGTIKVPLDLYEPTNCAIAHASGLLIGIEGYHPFWHVIVDIACAVVELPRTNFPYDNYFDQCFADVDGPKQGTFHVEYIHISMKTIALFTGYIWHELQSKIICEIGRIDGYALMPQLMSGLEIAWNIIHSFFSDDSFPIQKMHPFLVYRLEVFRICIGSIHVYLDMGSIGLLAAMLPGGVIVYSDTLIDENANYSIFVHLPSIDAHLLQADPQTGQVHAILRASTYLNVVRDITLDDNQEDAKRQLQILKMYDVMPNPERHPKRNYYSYLFDFINQDKAQLDEEYFAIPEMMRPETYHSSLNEVYELTQILVTDPRNNNEYSLPIPELRYKSYKTFINMEDGIQWLHHYETVRFYNHLSPTRGFSKIPQADPSKMSELYYADDCKRAKFTHGAVRLVLPNRVIAQLRPEALVNAAALLNSMNLMCNDQLMAKIVRSTVSDEYDLKNYHSNTINVILPQVCVFMTDPDFDIVVSVDSVNIRYVKMVRPVLDKNLTLYIKAVSLACSLPDSENAAITTTIPEIRLVNVNYRGALKIDPIKFNLGSRSPILINLMIQKLSKFLDGFPIPSVGDRVDELIRIFESNSIFEKEFEEIKSVMYDPGECNTRHEINAKVSAYYATLRQLKLFNYSLIYKLVRVPPKPIPIKKSKMELKLPNIIVNIRHSSSKQSTLKLVFLPQSIFSQNETTLISCGIKSLKVSLQDEIVSFIKDVIPKPDKESTLGNIQFNSIRNFNDNNYFSQMSKMHHFKNCESNTSKFKIHAVINSISISLNQISLRLENFSFISNITNYTFIASFTNFTVSINEWIKILFEGVSLSHDGETGEGFVHIKPIKIFVFLDFILHTQNYLDKEFLESFLTRYDEEEDKNDDDFSDDTSSDSNEIKSQRIFHDSRRSSRKRTDNELAQIRSQIMAHRKSRKATNKALEKASHKVSHQADITEVLKNISTSLLIEELQIVVAATDTIRAEVSFPRTCGFMHYSIDSSVHFLCYFHQPHFLVQNYFGFPMPNFLFILKLRKYLIDAVLMIGEILAVGNSERLSTIAYLVNEVLSKLEGPVEEKDVIIKPIKKKTEDTSPQSKTKIRFRFELPRFETKLDEIYTVLSLNQVSGEVDLKKSQLTWKFDIDDIVGKVFDSVINTSVCGKSSRKTKFRFKITPLDIVITHDLFTKLPLFSRFVNSITEGLKKQEKVSSLLLQLNDNIKQTVETHADQLLETIITKPVEKMEFPTITGLTTLFSITDIRLKVVYNAGGAFISTIPEIKLVVQIRESEFHQKQAIGAQFVIRDLGILLDTDENSGKKVDQLSSLKVSALSISALSFLNNVDLESIVDGLKIEIYPTIPAAIAKVLTIISTIHQSANAAKKESMSRSSSVPSFANTNVKHQSSPLAKKKDEIIKNKEEKAPPQVNGLFKCIHTEIILSPISNNLPIPSVEVTCMAMNENILLTLKMQNKVVASLSPSLLGWLNTFKSMLPLLNTKLNSKNPRNEDFMQKHQKTEKQSKQYPQQTLSSPKEKIYGIKSYDILSPFNKSNSSFSSNSTCHYNDEDEKLPLSIQFVLQTKEIEICFGCQPRRSDISCLVGISCINAVGNNESNSINVVLYNIYLRTHNVFALQTPDSITSRLFEFTIPRVDMCLGINNIIILIEKIFTTFSSDKIEEISLFNDIWIQPLLKMLNTNTNKNKNNSSSDNLNNISSHNSTKITNLINPNTNLNGNINASFNNTPGNNNFGLNREPEMETPKNFRRFQLSDDYDSSSYTEEEETLDNKHDYEYESKMKITFAIKTVELYFNYAGGAGNLYLVLQPIRVSKTPGLLISTINSITLNSAGQLLCKFDLDGFLYMMSEFNNALMNVVQFQSILLNMSIAEEPFLQFSLLKMNLLCRIGKEETGDANTLLQISLDSPDAKLTALTVPNLKTFIKTISEPIIAGVARASRSDETKKKVKKVVEKFLPLYANLDVLFRRLKVVLLRYDFKDTDAILFSIKAAMLHLGLQPAGRGMNRNLHFQFLPIALQRLTNDSSTTSKSRNILKLPKIEGILDTQQAIIDDANITYNFITEFSGNIEPTLNLSDYEWLVTLIKYMVANLNLGKAEHSDDEEASDESLEKMKSKKSKKKKQKNSKVQFNFTPLNYQFAPGFKVGIGAAYNPDIAWLLARFGISDEHIIPASLFEYICLGLESFLSTLTKSMTKASK</sequence>
<dbReference type="Proteomes" id="UP000179807">
    <property type="component" value="Unassembled WGS sequence"/>
</dbReference>
<feature type="region of interest" description="Disordered" evidence="1">
    <location>
        <begin position="1552"/>
        <end position="1589"/>
    </location>
</feature>
<proteinExistence type="predicted"/>
<evidence type="ECO:0000313" key="4">
    <source>
        <dbReference type="Proteomes" id="UP000179807"/>
    </source>
</evidence>
<evidence type="ECO:0000313" key="3">
    <source>
        <dbReference type="EMBL" id="OHT10215.1"/>
    </source>
</evidence>
<dbReference type="PANTHER" id="PTHR32085">
    <property type="entry name" value="PROTEIN CSF1"/>
    <property type="match status" value="1"/>
</dbReference>
<feature type="region of interest" description="Disordered" evidence="1">
    <location>
        <begin position="2773"/>
        <end position="2798"/>
    </location>
</feature>
<protein>
    <recommendedName>
        <fullName evidence="5">FMP27 GFWDK domain-containing protein</fullName>
    </recommendedName>
</protein>
<feature type="compositionally biased region" description="Acidic residues" evidence="1">
    <location>
        <begin position="1552"/>
        <end position="1564"/>
    </location>
</feature>
<feature type="compositionally biased region" description="Basic and acidic residues" evidence="1">
    <location>
        <begin position="2167"/>
        <end position="2183"/>
    </location>
</feature>
<keyword evidence="2" id="KW-1133">Transmembrane helix</keyword>
<feature type="transmembrane region" description="Helical" evidence="2">
    <location>
        <begin position="12"/>
        <end position="39"/>
    </location>
</feature>
<dbReference type="PANTHER" id="PTHR32085:SF3">
    <property type="entry name" value="PROTEIN CSF1"/>
    <property type="match status" value="1"/>
</dbReference>
<dbReference type="OrthoDB" id="10051416at2759"/>
<dbReference type="GO" id="GO:0006113">
    <property type="term" value="P:fermentation"/>
    <property type="evidence" value="ECO:0007669"/>
    <property type="project" value="InterPro"/>
</dbReference>
<keyword evidence="2" id="KW-0812">Transmembrane</keyword>
<dbReference type="RefSeq" id="XP_068363351.1">
    <property type="nucleotide sequence ID" value="XM_068501438.1"/>
</dbReference>
<feature type="compositionally biased region" description="Basic residues" evidence="1">
    <location>
        <begin position="2787"/>
        <end position="2798"/>
    </location>
</feature>
<comment type="caution">
    <text evidence="3">The sequence shown here is derived from an EMBL/GenBank/DDBJ whole genome shotgun (WGS) entry which is preliminary data.</text>
</comment>
<evidence type="ECO:0000256" key="2">
    <source>
        <dbReference type="SAM" id="Phobius"/>
    </source>
</evidence>
<dbReference type="InterPro" id="IPR029636">
    <property type="entry name" value="Csf1"/>
</dbReference>
<evidence type="ECO:0008006" key="5">
    <source>
        <dbReference type="Google" id="ProtNLM"/>
    </source>
</evidence>
<evidence type="ECO:0000256" key="1">
    <source>
        <dbReference type="SAM" id="MobiDB-lite"/>
    </source>
</evidence>
<feature type="compositionally biased region" description="Polar residues" evidence="1">
    <location>
        <begin position="2051"/>
        <end position="2070"/>
    </location>
</feature>
<gene>
    <name evidence="3" type="ORF">TRFO_20505</name>
</gene>